<evidence type="ECO:0000256" key="1">
    <source>
        <dbReference type="SAM" id="Phobius"/>
    </source>
</evidence>
<proteinExistence type="predicted"/>
<dbReference type="EMBL" id="LCRO01000005">
    <property type="protein sequence ID" value="KKW35637.1"/>
    <property type="molecule type" value="Genomic_DNA"/>
</dbReference>
<protein>
    <submittedName>
        <fullName evidence="2">Uncharacterized protein</fullName>
    </submittedName>
</protein>
<keyword evidence="1" id="KW-0472">Membrane</keyword>
<keyword evidence="1" id="KW-1133">Transmembrane helix</keyword>
<accession>A0A0G2A467</accession>
<sequence>MLISSHRSRHSFRGFTIIELTIVFAIITVITALLLFRQERFSSSTLLRSLSYSVALTFRQAQVYGTSVRESAAGSGQFGKSYGVYFGSGDTGRYYLFADINNDGSRAPDGSEDLPAYVIRNGFSIKKFCAAITSGGERCSDSEAPLTWLAVYFKRPNPDALFSSSQSGENYSSAYVQLQGLDGTTRRVTVTNTGQISVGALGI</sequence>
<dbReference type="InterPro" id="IPR012902">
    <property type="entry name" value="N_methyl_site"/>
</dbReference>
<dbReference type="AlphaFoldDB" id="A0A0G2A467"/>
<evidence type="ECO:0000313" key="3">
    <source>
        <dbReference type="Proteomes" id="UP000034740"/>
    </source>
</evidence>
<reference evidence="2 3" key="1">
    <citation type="journal article" date="2015" name="Nature">
        <title>rRNA introns, odd ribosomes, and small enigmatic genomes across a large radiation of phyla.</title>
        <authorList>
            <person name="Brown C.T."/>
            <person name="Hug L.A."/>
            <person name="Thomas B.C."/>
            <person name="Sharon I."/>
            <person name="Castelle C.J."/>
            <person name="Singh A."/>
            <person name="Wilkins M.J."/>
            <person name="Williams K.H."/>
            <person name="Banfield J.F."/>
        </authorList>
    </citation>
    <scope>NUCLEOTIDE SEQUENCE [LARGE SCALE GENOMIC DNA]</scope>
</reference>
<comment type="caution">
    <text evidence="2">The sequence shown here is derived from an EMBL/GenBank/DDBJ whole genome shotgun (WGS) entry which is preliminary data.</text>
</comment>
<dbReference type="Pfam" id="PF07963">
    <property type="entry name" value="N_methyl"/>
    <property type="match status" value="1"/>
</dbReference>
<organism evidence="2 3">
    <name type="scientific">Candidatus Adlerbacteria bacterium GW2011_GWA1_54_10</name>
    <dbReference type="NCBI Taxonomy" id="1618605"/>
    <lineage>
        <taxon>Bacteria</taxon>
        <taxon>Candidatus Adleribacteriota</taxon>
    </lineage>
</organism>
<feature type="transmembrane region" description="Helical" evidence="1">
    <location>
        <begin position="12"/>
        <end position="36"/>
    </location>
</feature>
<dbReference type="Proteomes" id="UP000034740">
    <property type="component" value="Unassembled WGS sequence"/>
</dbReference>
<gene>
    <name evidence="2" type="ORF">UY83_C0005G0018</name>
</gene>
<evidence type="ECO:0000313" key="2">
    <source>
        <dbReference type="EMBL" id="KKW35637.1"/>
    </source>
</evidence>
<keyword evidence="1" id="KW-0812">Transmembrane</keyword>
<name>A0A0G2A467_9BACT</name>